<dbReference type="RefSeq" id="WP_179660499.1">
    <property type="nucleotide sequence ID" value="NZ_JACBZR010000001.1"/>
</dbReference>
<keyword evidence="2" id="KW-0732">Signal</keyword>
<protein>
    <recommendedName>
        <fullName evidence="5">DUF732 domain-containing protein</fullName>
    </recommendedName>
</protein>
<proteinExistence type="predicted"/>
<comment type="caution">
    <text evidence="3">The sequence shown here is derived from an EMBL/GenBank/DDBJ whole genome shotgun (WGS) entry which is preliminary data.</text>
</comment>
<feature type="compositionally biased region" description="Low complexity" evidence="1">
    <location>
        <begin position="33"/>
        <end position="49"/>
    </location>
</feature>
<evidence type="ECO:0000313" key="3">
    <source>
        <dbReference type="EMBL" id="NYI80294.1"/>
    </source>
</evidence>
<evidence type="ECO:0000256" key="2">
    <source>
        <dbReference type="SAM" id="SignalP"/>
    </source>
</evidence>
<feature type="chain" id="PRO_5039379388" description="DUF732 domain-containing protein" evidence="2">
    <location>
        <begin position="18"/>
        <end position="119"/>
    </location>
</feature>
<name>A0A7Z0DR77_9ACTN</name>
<keyword evidence="4" id="KW-1185">Reference proteome</keyword>
<evidence type="ECO:0008006" key="5">
    <source>
        <dbReference type="Google" id="ProtNLM"/>
    </source>
</evidence>
<evidence type="ECO:0000313" key="4">
    <source>
        <dbReference type="Proteomes" id="UP000564496"/>
    </source>
</evidence>
<evidence type="ECO:0000256" key="1">
    <source>
        <dbReference type="SAM" id="MobiDB-lite"/>
    </source>
</evidence>
<sequence length="119" mass="12165">MASVVAVPVMLLATATACGGSESEEPDSKPVAEAEAANSAEAAPSVPAAGDVPDPRNDPDGFEDYLTDMYVKAGMTDDQATCMSAAFMDNVDLDAITDPASVSTLMGDEKLTEAMAKCV</sequence>
<gene>
    <name evidence="3" type="ORF">BJ988_004942</name>
</gene>
<dbReference type="EMBL" id="JACBZR010000001">
    <property type="protein sequence ID" value="NYI80294.1"/>
    <property type="molecule type" value="Genomic_DNA"/>
</dbReference>
<feature type="signal peptide" evidence="2">
    <location>
        <begin position="1"/>
        <end position="17"/>
    </location>
</feature>
<feature type="region of interest" description="Disordered" evidence="1">
    <location>
        <begin position="17"/>
        <end position="63"/>
    </location>
</feature>
<accession>A0A7Z0DR77</accession>
<reference evidence="3 4" key="1">
    <citation type="submission" date="2020-07" db="EMBL/GenBank/DDBJ databases">
        <title>Sequencing the genomes of 1000 actinobacteria strains.</title>
        <authorList>
            <person name="Klenk H.-P."/>
        </authorList>
    </citation>
    <scope>NUCLEOTIDE SEQUENCE [LARGE SCALE GENOMIC DNA]</scope>
    <source>
        <strain evidence="3 4">DSM 26487</strain>
    </source>
</reference>
<organism evidence="3 4">
    <name type="scientific">Nocardioides panzhihuensis</name>
    <dbReference type="NCBI Taxonomy" id="860243"/>
    <lineage>
        <taxon>Bacteria</taxon>
        <taxon>Bacillati</taxon>
        <taxon>Actinomycetota</taxon>
        <taxon>Actinomycetes</taxon>
        <taxon>Propionibacteriales</taxon>
        <taxon>Nocardioidaceae</taxon>
        <taxon>Nocardioides</taxon>
    </lineage>
</organism>
<dbReference type="AlphaFoldDB" id="A0A7Z0DR77"/>
<dbReference type="Proteomes" id="UP000564496">
    <property type="component" value="Unassembled WGS sequence"/>
</dbReference>